<name>A0A2C9X0F3_ACIPI</name>
<dbReference type="GO" id="GO:0005975">
    <property type="term" value="P:carbohydrate metabolic process"/>
    <property type="evidence" value="ECO:0007669"/>
    <property type="project" value="InterPro"/>
</dbReference>
<keyword evidence="1" id="KW-0808">Transferase</keyword>
<dbReference type="GO" id="GO:0016740">
    <property type="term" value="F:transferase activity"/>
    <property type="evidence" value="ECO:0007669"/>
    <property type="project" value="UniProtKB-KW"/>
</dbReference>
<gene>
    <name evidence="1" type="ORF">JDA50_13580</name>
</gene>
<dbReference type="SUPFAM" id="SSF48208">
    <property type="entry name" value="Six-hairpin glycosidases"/>
    <property type="match status" value="1"/>
</dbReference>
<accession>A0A2C9X0F3</accession>
<evidence type="ECO:0000313" key="2">
    <source>
        <dbReference type="Proteomes" id="UP000660083"/>
    </source>
</evidence>
<organism evidence="1 2">
    <name type="scientific">Acinetobacter pittii</name>
    <name type="common">Acinetobacter genomosp. 3</name>
    <dbReference type="NCBI Taxonomy" id="48296"/>
    <lineage>
        <taxon>Bacteria</taxon>
        <taxon>Pseudomonadati</taxon>
        <taxon>Pseudomonadota</taxon>
        <taxon>Gammaproteobacteria</taxon>
        <taxon>Moraxellales</taxon>
        <taxon>Moraxellaceae</taxon>
        <taxon>Acinetobacter</taxon>
        <taxon>Acinetobacter calcoaceticus/baumannii complex</taxon>
    </lineage>
</organism>
<dbReference type="EMBL" id="JAEFCT010000010">
    <property type="protein sequence ID" value="MBK1445451.1"/>
    <property type="molecule type" value="Genomic_DNA"/>
</dbReference>
<reference evidence="1" key="1">
    <citation type="submission" date="2020-12" db="EMBL/GenBank/DDBJ databases">
        <authorList>
            <person name="Chopjitt P."/>
        </authorList>
    </citation>
    <scope>NUCLEOTIDE SEQUENCE</scope>
    <source>
        <strain evidence="1">AP1</strain>
    </source>
</reference>
<dbReference type="Proteomes" id="UP000660083">
    <property type="component" value="Unassembled WGS sequence"/>
</dbReference>
<dbReference type="InterPro" id="IPR008928">
    <property type="entry name" value="6-hairpin_glycosidase_sf"/>
</dbReference>
<dbReference type="AlphaFoldDB" id="A0A2C9X0F3"/>
<protein>
    <submittedName>
        <fullName evidence="1">Poly alpha-glucosyltransferase</fullName>
    </submittedName>
</protein>
<sequence>MLHQLKYLDLSNLKNQISEWISLYNQTDSDKKIVFISYGCLDQRCKVFSIASADIQKLQKKINNFLEKIFLKDKRYLAYIKLDIVTQIEKNSWTDVTNDISNQKHNNHFRKGISFDKDFNICFLEQEIYGNAIIRGISYDQKNFIDQNNLNNAIKKKYPSIKKELEISKIKDVWLFETKSVFYENGKFIKLQSGGCENGVRFIDRNDKSHIKEIINKNAKFLSNQLLEDGKFIYGYFPAFDNEIKSYNTIRHCTSIYSLLETFEIEENNQYWPKIHLAIEYSIKNFFKLIDEDTAHMIDGNDNNHEIKLGANAAAILMLTKYQEITKNKKYLEYAEKIANGILQMIDKTGKTTHVLEYPSLSIKEKFRIVYYDGEAALALLRLYQLNNNKVLLDTVKLMFDNFISNSYEKYHDHWLSYCTNELTVVCPEVKYYQFGINNYLNHMDFIKNRKTVYATFLEMMMSAYKMVKRLNIQGHENLFKSSKFEELKSLIQLRAEFQRTGFFYPEVAMYMKTPKSILNSFYVRHDRFRARIDDQEHNLSGYIAYYLHFKD</sequence>
<dbReference type="RefSeq" id="WP_005075191.1">
    <property type="nucleotide sequence ID" value="NZ_BBST01000011.1"/>
</dbReference>
<proteinExistence type="predicted"/>
<comment type="caution">
    <text evidence="1">The sequence shown here is derived from an EMBL/GenBank/DDBJ whole genome shotgun (WGS) entry which is preliminary data.</text>
</comment>
<evidence type="ECO:0000313" key="1">
    <source>
        <dbReference type="EMBL" id="MBK1445451.1"/>
    </source>
</evidence>